<name>A0A538U0P7_UNCEI</name>
<sequence>MTTTTDTLPTRSTATGDDERLAHLVLKDSWPKALCGATVTDHLGKGAPAMDRCHACIKIASERQLGRPGWTT</sequence>
<organism evidence="1 2">
    <name type="scientific">Eiseniibacteriota bacterium</name>
    <dbReference type="NCBI Taxonomy" id="2212470"/>
    <lineage>
        <taxon>Bacteria</taxon>
        <taxon>Candidatus Eiseniibacteriota</taxon>
    </lineage>
</organism>
<evidence type="ECO:0000313" key="1">
    <source>
        <dbReference type="EMBL" id="TMQ69476.1"/>
    </source>
</evidence>
<reference evidence="1 2" key="1">
    <citation type="journal article" date="2019" name="Nat. Microbiol.">
        <title>Mediterranean grassland soil C-N compound turnover is dependent on rainfall and depth, and is mediated by genomically divergent microorganisms.</title>
        <authorList>
            <person name="Diamond S."/>
            <person name="Andeer P.F."/>
            <person name="Li Z."/>
            <person name="Crits-Christoph A."/>
            <person name="Burstein D."/>
            <person name="Anantharaman K."/>
            <person name="Lane K.R."/>
            <person name="Thomas B.C."/>
            <person name="Pan C."/>
            <person name="Northen T.R."/>
            <person name="Banfield J.F."/>
        </authorList>
    </citation>
    <scope>NUCLEOTIDE SEQUENCE [LARGE SCALE GENOMIC DNA]</scope>
    <source>
        <strain evidence="1">WS_11</strain>
    </source>
</reference>
<dbReference type="Proteomes" id="UP000319771">
    <property type="component" value="Unassembled WGS sequence"/>
</dbReference>
<accession>A0A538U0P7</accession>
<gene>
    <name evidence="1" type="ORF">E6K81_14880</name>
</gene>
<comment type="caution">
    <text evidence="1">The sequence shown here is derived from an EMBL/GenBank/DDBJ whole genome shotgun (WGS) entry which is preliminary data.</text>
</comment>
<proteinExistence type="predicted"/>
<dbReference type="AlphaFoldDB" id="A0A538U0P7"/>
<dbReference type="EMBL" id="VBPB01000305">
    <property type="protein sequence ID" value="TMQ69476.1"/>
    <property type="molecule type" value="Genomic_DNA"/>
</dbReference>
<evidence type="ECO:0000313" key="2">
    <source>
        <dbReference type="Proteomes" id="UP000319771"/>
    </source>
</evidence>
<protein>
    <submittedName>
        <fullName evidence="1">Uncharacterized protein</fullName>
    </submittedName>
</protein>